<feature type="domain" description="HTH araC/xylS-type" evidence="4">
    <location>
        <begin position="164"/>
        <end position="264"/>
    </location>
</feature>
<dbReference type="Proteomes" id="UP000246058">
    <property type="component" value="Chromosome"/>
</dbReference>
<dbReference type="Gene3D" id="1.10.10.60">
    <property type="entry name" value="Homeodomain-like"/>
    <property type="match status" value="1"/>
</dbReference>
<dbReference type="AlphaFoldDB" id="A0A2U8VPC2"/>
<sequence length="267" mass="28538">MRAERWGACLYEPAAPREAALGPVWHVAGPHTFFAGPLRYNAAHQHGAPVFLAGLYGSFRIRVQGQDWVRCRTALVPAGVLHELDVGGAPLGVLYLEPGATGPDALVPLLSGTTESGGALLGAGGEIGPLRALWEAQDAPLWAGESLADLTAFSGRRGAGARDERILRVVARLTARPDPDQSAARLARMVGLSESRLQHLFTREVGVPFRRYRAWARMRRAIEAVVAGANFTGAAHAAGFADQAHFAHDFRRTFGAPASGSLLDIRR</sequence>
<evidence type="ECO:0000256" key="1">
    <source>
        <dbReference type="ARBA" id="ARBA00023015"/>
    </source>
</evidence>
<dbReference type="InterPro" id="IPR018060">
    <property type="entry name" value="HTH_AraC"/>
</dbReference>
<keyword evidence="1" id="KW-0805">Transcription regulation</keyword>
<dbReference type="InterPro" id="IPR009057">
    <property type="entry name" value="Homeodomain-like_sf"/>
</dbReference>
<dbReference type="KEGG" id="meti:DK427_06755"/>
<organism evidence="5 6">
    <name type="scientific">Methylobacterium radiodurans</name>
    <dbReference type="NCBI Taxonomy" id="2202828"/>
    <lineage>
        <taxon>Bacteria</taxon>
        <taxon>Pseudomonadati</taxon>
        <taxon>Pseudomonadota</taxon>
        <taxon>Alphaproteobacteria</taxon>
        <taxon>Hyphomicrobiales</taxon>
        <taxon>Methylobacteriaceae</taxon>
        <taxon>Methylobacterium</taxon>
    </lineage>
</organism>
<dbReference type="OrthoDB" id="8334882at2"/>
<protein>
    <submittedName>
        <fullName evidence="5">AraC family transcriptional regulator</fullName>
    </submittedName>
</protein>
<gene>
    <name evidence="5" type="ORF">DK427_06755</name>
</gene>
<keyword evidence="3" id="KW-0804">Transcription</keyword>
<keyword evidence="6" id="KW-1185">Reference proteome</keyword>
<dbReference type="SUPFAM" id="SSF46689">
    <property type="entry name" value="Homeodomain-like"/>
    <property type="match status" value="1"/>
</dbReference>
<dbReference type="PROSITE" id="PS01124">
    <property type="entry name" value="HTH_ARAC_FAMILY_2"/>
    <property type="match status" value="1"/>
</dbReference>
<dbReference type="PANTHER" id="PTHR46796">
    <property type="entry name" value="HTH-TYPE TRANSCRIPTIONAL ACTIVATOR RHAS-RELATED"/>
    <property type="match status" value="1"/>
</dbReference>
<dbReference type="PROSITE" id="PS00041">
    <property type="entry name" value="HTH_ARAC_FAMILY_1"/>
    <property type="match status" value="1"/>
</dbReference>
<evidence type="ECO:0000313" key="6">
    <source>
        <dbReference type="Proteomes" id="UP000246058"/>
    </source>
</evidence>
<evidence type="ECO:0000259" key="4">
    <source>
        <dbReference type="PROSITE" id="PS01124"/>
    </source>
</evidence>
<name>A0A2U8VPC2_9HYPH</name>
<dbReference type="GO" id="GO:0043565">
    <property type="term" value="F:sequence-specific DNA binding"/>
    <property type="evidence" value="ECO:0007669"/>
    <property type="project" value="InterPro"/>
</dbReference>
<evidence type="ECO:0000256" key="3">
    <source>
        <dbReference type="ARBA" id="ARBA00023163"/>
    </source>
</evidence>
<proteinExistence type="predicted"/>
<evidence type="ECO:0000256" key="2">
    <source>
        <dbReference type="ARBA" id="ARBA00023125"/>
    </source>
</evidence>
<dbReference type="InterPro" id="IPR050204">
    <property type="entry name" value="AraC_XylS_family_regulators"/>
</dbReference>
<reference evidence="5 6" key="1">
    <citation type="submission" date="2018-05" db="EMBL/GenBank/DDBJ databases">
        <title>Complete Genome Sequence of Methylobacterium sp. 17Sr1-43.</title>
        <authorList>
            <person name="Srinivasan S."/>
        </authorList>
    </citation>
    <scope>NUCLEOTIDE SEQUENCE [LARGE SCALE GENOMIC DNA]</scope>
    <source>
        <strain evidence="5 6">17Sr1-43</strain>
    </source>
</reference>
<keyword evidence="2" id="KW-0238">DNA-binding</keyword>
<evidence type="ECO:0000313" key="5">
    <source>
        <dbReference type="EMBL" id="AWN35465.1"/>
    </source>
</evidence>
<dbReference type="Pfam" id="PF12833">
    <property type="entry name" value="HTH_18"/>
    <property type="match status" value="1"/>
</dbReference>
<accession>A0A2U8VPC2</accession>
<dbReference type="GO" id="GO:0003700">
    <property type="term" value="F:DNA-binding transcription factor activity"/>
    <property type="evidence" value="ECO:0007669"/>
    <property type="project" value="InterPro"/>
</dbReference>
<dbReference type="EMBL" id="CP029551">
    <property type="protein sequence ID" value="AWN35465.1"/>
    <property type="molecule type" value="Genomic_DNA"/>
</dbReference>
<dbReference type="SMART" id="SM00342">
    <property type="entry name" value="HTH_ARAC"/>
    <property type="match status" value="1"/>
</dbReference>
<dbReference type="InterPro" id="IPR018062">
    <property type="entry name" value="HTH_AraC-typ_CS"/>
</dbReference>